<evidence type="ECO:0000259" key="2">
    <source>
        <dbReference type="Pfam" id="PF00892"/>
    </source>
</evidence>
<feature type="transmembrane region" description="Helical" evidence="1">
    <location>
        <begin position="183"/>
        <end position="202"/>
    </location>
</feature>
<keyword evidence="1" id="KW-1133">Transmembrane helix</keyword>
<feature type="domain" description="EamA" evidence="2">
    <location>
        <begin position="180"/>
        <end position="311"/>
    </location>
</feature>
<protein>
    <recommendedName>
        <fullName evidence="2">EamA domain-containing protein</fullName>
    </recommendedName>
</protein>
<feature type="transmembrane region" description="Helical" evidence="1">
    <location>
        <begin position="209"/>
        <end position="230"/>
    </location>
</feature>
<dbReference type="PANTHER" id="PTHR22911">
    <property type="entry name" value="ACYL-MALONYL CONDENSING ENZYME-RELATED"/>
    <property type="match status" value="1"/>
</dbReference>
<dbReference type="STRING" id="1913578.LPB140_01630"/>
<keyword evidence="1" id="KW-0472">Membrane</keyword>
<gene>
    <name evidence="3" type="ORF">LPB140_01630</name>
</gene>
<dbReference type="EMBL" id="CP018154">
    <property type="protein sequence ID" value="APG61744.1"/>
    <property type="molecule type" value="Genomic_DNA"/>
</dbReference>
<feature type="transmembrane region" description="Helical" evidence="1">
    <location>
        <begin position="154"/>
        <end position="171"/>
    </location>
</feature>
<dbReference type="PANTHER" id="PTHR22911:SF76">
    <property type="entry name" value="EAMA DOMAIN-CONTAINING PROTEIN"/>
    <property type="match status" value="1"/>
</dbReference>
<feature type="transmembrane region" description="Helical" evidence="1">
    <location>
        <begin position="267"/>
        <end position="288"/>
    </location>
</feature>
<reference evidence="3 4" key="1">
    <citation type="submission" date="2016-11" db="EMBL/GenBank/DDBJ databases">
        <title>Sphingorhabdus sp. LPB0140, isolated from marine environment.</title>
        <authorList>
            <person name="Kim E."/>
            <person name="Yi H."/>
        </authorList>
    </citation>
    <scope>NUCLEOTIDE SEQUENCE [LARGE SCALE GENOMIC DNA]</scope>
    <source>
        <strain evidence="3 4">LPB0140</strain>
    </source>
</reference>
<evidence type="ECO:0000256" key="1">
    <source>
        <dbReference type="SAM" id="Phobius"/>
    </source>
</evidence>
<dbReference type="RefSeq" id="WP_072558390.1">
    <property type="nucleotide sequence ID" value="NZ_CP018154.1"/>
</dbReference>
<proteinExistence type="predicted"/>
<dbReference type="AlphaFoldDB" id="A0A1L3J9E6"/>
<feature type="transmembrane region" description="Helical" evidence="1">
    <location>
        <begin position="97"/>
        <end position="117"/>
    </location>
</feature>
<sequence>MGRNSAFRHFQGQHFNFLILLIGNVALALGPLFVRMADTGPTAAAFWRMALPLPIFALYYLYLRRRRKMAGNGTNGHDLPFVGEDGKIDQKLGKKSLFALLLAGLFFAADLTSWHAGIMLTKLGNSAIFGNCASLFLVIYAIFISRQWPRPTQILAILFAFLGALLLMGQSLEISPQNFRGDILSLLAGILYAGYMISLIRVRQKMDSFSVLFLVSIFSAIPLLIITLLLGEKLFADDWTALVALAICSQIIGQGCLIYSMSSFSSLVIGLVLLMQPVVSALTGLAIYGEVVTGLDIVGAAMVMAALVLVRMDKAPIKMVEALPDTKAGDD</sequence>
<name>A0A1L3J9E6_9SPHN</name>
<feature type="transmembrane region" description="Helical" evidence="1">
    <location>
        <begin position="15"/>
        <end position="33"/>
    </location>
</feature>
<dbReference type="SUPFAM" id="SSF103481">
    <property type="entry name" value="Multidrug resistance efflux transporter EmrE"/>
    <property type="match status" value="2"/>
</dbReference>
<feature type="transmembrane region" description="Helical" evidence="1">
    <location>
        <begin position="123"/>
        <end position="142"/>
    </location>
</feature>
<dbReference type="Pfam" id="PF00892">
    <property type="entry name" value="EamA"/>
    <property type="match status" value="1"/>
</dbReference>
<dbReference type="InterPro" id="IPR037185">
    <property type="entry name" value="EmrE-like"/>
</dbReference>
<evidence type="ECO:0000313" key="3">
    <source>
        <dbReference type="EMBL" id="APG61744.1"/>
    </source>
</evidence>
<dbReference type="OrthoDB" id="8770617at2"/>
<accession>A0A1L3J9E6</accession>
<dbReference type="GO" id="GO:0016020">
    <property type="term" value="C:membrane"/>
    <property type="evidence" value="ECO:0007669"/>
    <property type="project" value="InterPro"/>
</dbReference>
<feature type="transmembrane region" description="Helical" evidence="1">
    <location>
        <begin position="45"/>
        <end position="63"/>
    </location>
</feature>
<dbReference type="Proteomes" id="UP000242561">
    <property type="component" value="Chromosome"/>
</dbReference>
<evidence type="ECO:0000313" key="4">
    <source>
        <dbReference type="Proteomes" id="UP000242561"/>
    </source>
</evidence>
<keyword evidence="4" id="KW-1185">Reference proteome</keyword>
<dbReference type="InterPro" id="IPR000620">
    <property type="entry name" value="EamA_dom"/>
</dbReference>
<dbReference type="KEGG" id="sphl:LPB140_01630"/>
<feature type="transmembrane region" description="Helical" evidence="1">
    <location>
        <begin position="294"/>
        <end position="310"/>
    </location>
</feature>
<organism evidence="3 4">
    <name type="scientific">Sphingorhabdus lutea</name>
    <dbReference type="NCBI Taxonomy" id="1913578"/>
    <lineage>
        <taxon>Bacteria</taxon>
        <taxon>Pseudomonadati</taxon>
        <taxon>Pseudomonadota</taxon>
        <taxon>Alphaproteobacteria</taxon>
        <taxon>Sphingomonadales</taxon>
        <taxon>Sphingomonadaceae</taxon>
        <taxon>Sphingorhabdus</taxon>
    </lineage>
</organism>
<feature type="transmembrane region" description="Helical" evidence="1">
    <location>
        <begin position="242"/>
        <end position="260"/>
    </location>
</feature>
<keyword evidence="1" id="KW-0812">Transmembrane</keyword>